<dbReference type="SUPFAM" id="SSF53822">
    <property type="entry name" value="Periplasmic binding protein-like I"/>
    <property type="match status" value="1"/>
</dbReference>
<reference evidence="5 6" key="1">
    <citation type="submission" date="2017-01" db="EMBL/GenBank/DDBJ databases">
        <title>Genome Sequencing of a Marine Spirillum, Oceanospirillum multiglobuliferum ATCC 33336, from Japan.</title>
        <authorList>
            <person name="Carney J.G."/>
            <person name="Trachtenberg A.M."/>
            <person name="Rheaume B.A."/>
            <person name="Linnane J.D."/>
            <person name="Pitts N.L."/>
            <person name="Mykles D.L."/>
            <person name="Maclea K.S."/>
        </authorList>
    </citation>
    <scope>NUCLEOTIDE SEQUENCE [LARGE SCALE GENOMIC DNA]</scope>
    <source>
        <strain evidence="5 6">ATCC 33336</strain>
    </source>
</reference>
<gene>
    <name evidence="5" type="ORF">BTE48_07930</name>
</gene>
<evidence type="ECO:0000256" key="3">
    <source>
        <dbReference type="SAM" id="SignalP"/>
    </source>
</evidence>
<dbReference type="Proteomes" id="UP000191418">
    <property type="component" value="Unassembled WGS sequence"/>
</dbReference>
<keyword evidence="6" id="KW-1185">Reference proteome</keyword>
<dbReference type="InterPro" id="IPR051010">
    <property type="entry name" value="BCAA_transport"/>
</dbReference>
<protein>
    <submittedName>
        <fullName evidence="5">Branched-chain amino acid ABC transporter substrate-binding protein</fullName>
    </submittedName>
</protein>
<dbReference type="RefSeq" id="WP_078745109.1">
    <property type="nucleotide sequence ID" value="NZ_FUXG01000008.1"/>
</dbReference>
<dbReference type="InterPro" id="IPR028081">
    <property type="entry name" value="Leu-bd"/>
</dbReference>
<dbReference type="InterPro" id="IPR028082">
    <property type="entry name" value="Peripla_BP_I"/>
</dbReference>
<dbReference type="PROSITE" id="PS51257">
    <property type="entry name" value="PROKAR_LIPOPROTEIN"/>
    <property type="match status" value="1"/>
</dbReference>
<accession>A0A1T4PIA2</accession>
<dbReference type="Pfam" id="PF13458">
    <property type="entry name" value="Peripla_BP_6"/>
    <property type="match status" value="1"/>
</dbReference>
<evidence type="ECO:0000313" key="6">
    <source>
        <dbReference type="Proteomes" id="UP000191418"/>
    </source>
</evidence>
<keyword evidence="2 3" id="KW-0732">Signal</keyword>
<dbReference type="PANTHER" id="PTHR30483:SF6">
    <property type="entry name" value="PERIPLASMIC BINDING PROTEIN OF ABC TRANSPORTER FOR NATURAL AMINO ACIDS"/>
    <property type="match status" value="1"/>
</dbReference>
<dbReference type="Gene3D" id="3.40.50.2300">
    <property type="match status" value="2"/>
</dbReference>
<organism evidence="5 6">
    <name type="scientific">Oceanospirillum multiglobuliferum</name>
    <dbReference type="NCBI Taxonomy" id="64969"/>
    <lineage>
        <taxon>Bacteria</taxon>
        <taxon>Pseudomonadati</taxon>
        <taxon>Pseudomonadota</taxon>
        <taxon>Gammaproteobacteria</taxon>
        <taxon>Oceanospirillales</taxon>
        <taxon>Oceanospirillaceae</taxon>
        <taxon>Oceanospirillum</taxon>
    </lineage>
</organism>
<dbReference type="NCBIfam" id="TIGR03863">
    <property type="entry name" value="PQQ_ABC_bind"/>
    <property type="match status" value="1"/>
</dbReference>
<feature type="signal peptide" evidence="3">
    <location>
        <begin position="1"/>
        <end position="24"/>
    </location>
</feature>
<dbReference type="InterPro" id="IPR022478">
    <property type="entry name" value="ABC_transptr_sub-bd_PQQ"/>
</dbReference>
<name>A0A1T4PIA2_9GAMM</name>
<dbReference type="OrthoDB" id="5341635at2"/>
<evidence type="ECO:0000313" key="5">
    <source>
        <dbReference type="EMBL" id="OPX55544.1"/>
    </source>
</evidence>
<evidence type="ECO:0000256" key="1">
    <source>
        <dbReference type="ARBA" id="ARBA00010062"/>
    </source>
</evidence>
<comment type="caution">
    <text evidence="5">The sequence shown here is derived from an EMBL/GenBank/DDBJ whole genome shotgun (WGS) entry which is preliminary data.</text>
</comment>
<proteinExistence type="inferred from homology"/>
<sequence>MRINTPRRQTAAGLILLAACVVTADQSWAAKKAPLEIPIYYFRFVPEAKPLLSNLTPPPKNSGQAGAELAIQDSNTTGRFTGQHYQLTSQQFTDIAALEQSLNEQIKTNSLVLLDAPISVLKTANQFAQQRNALIFNVGNADDELRTKTCLNNTLHTYPSRAMLTDALAQWLAVRRFNRWFLVEGQTAEDQAYSTALHRSAKRFGSKIVAQKQWTFATDLRRTAQSELPLFTQGPEYDVVMVADEAGDFGHFLPYNTWLPRPVVGTQGLSATAWSGVVEQWGAAQLQSRFNKLHQRKMNDRDYAAWVAVRAIAEAVTQGKQTQATGLKTYLLDEQFHLAAFKGHKLTFRAWNGQLRQPIPLVQPESLVSQSPQAGYLHPVTELDTLGFDRTESQCQLTQSQ</sequence>
<evidence type="ECO:0000256" key="2">
    <source>
        <dbReference type="ARBA" id="ARBA00022729"/>
    </source>
</evidence>
<feature type="chain" id="PRO_5012165225" evidence="3">
    <location>
        <begin position="25"/>
        <end position="401"/>
    </location>
</feature>
<dbReference type="EMBL" id="MTSM01000008">
    <property type="protein sequence ID" value="OPX55544.1"/>
    <property type="molecule type" value="Genomic_DNA"/>
</dbReference>
<dbReference type="STRING" id="64969.SAMN02745127_01502"/>
<dbReference type="CDD" id="cd06268">
    <property type="entry name" value="PBP1_ABC_transporter_LIVBP-like"/>
    <property type="match status" value="1"/>
</dbReference>
<comment type="similarity">
    <text evidence="1">Belongs to the leucine-binding protein family.</text>
</comment>
<evidence type="ECO:0000259" key="4">
    <source>
        <dbReference type="Pfam" id="PF13458"/>
    </source>
</evidence>
<dbReference type="PANTHER" id="PTHR30483">
    <property type="entry name" value="LEUCINE-SPECIFIC-BINDING PROTEIN"/>
    <property type="match status" value="1"/>
</dbReference>
<dbReference type="AlphaFoldDB" id="A0A1T4PIA2"/>
<feature type="domain" description="Leucine-binding protein" evidence="4">
    <location>
        <begin position="62"/>
        <end position="218"/>
    </location>
</feature>